<protein>
    <recommendedName>
        <fullName evidence="1">Outer membrane channel protein CpnT-like N-terminal domain-containing protein</fullName>
    </recommendedName>
</protein>
<evidence type="ECO:0000259" key="1">
    <source>
        <dbReference type="Pfam" id="PF25547"/>
    </source>
</evidence>
<evidence type="ECO:0000313" key="2">
    <source>
        <dbReference type="EMBL" id="GAA3812198.1"/>
    </source>
</evidence>
<dbReference type="EMBL" id="BAAAZR010000008">
    <property type="protein sequence ID" value="GAA3812198.1"/>
    <property type="molecule type" value="Genomic_DNA"/>
</dbReference>
<proteinExistence type="predicted"/>
<evidence type="ECO:0000313" key="3">
    <source>
        <dbReference type="Proteomes" id="UP001500888"/>
    </source>
</evidence>
<organism evidence="2 3">
    <name type="scientific">Sphaerisporangium flaviroseum</name>
    <dbReference type="NCBI Taxonomy" id="509199"/>
    <lineage>
        <taxon>Bacteria</taxon>
        <taxon>Bacillati</taxon>
        <taxon>Actinomycetota</taxon>
        <taxon>Actinomycetes</taxon>
        <taxon>Streptosporangiales</taxon>
        <taxon>Streptosporangiaceae</taxon>
        <taxon>Sphaerisporangium</taxon>
    </lineage>
</organism>
<dbReference type="RefSeq" id="WP_344940792.1">
    <property type="nucleotide sequence ID" value="NZ_BAAAZR010000008.1"/>
</dbReference>
<dbReference type="InterPro" id="IPR057746">
    <property type="entry name" value="CpnT-like_N"/>
</dbReference>
<dbReference type="Pfam" id="PF25547">
    <property type="entry name" value="WXG100_2"/>
    <property type="match status" value="1"/>
</dbReference>
<feature type="domain" description="Outer membrane channel protein CpnT-like N-terminal" evidence="1">
    <location>
        <begin position="39"/>
        <end position="178"/>
    </location>
</feature>
<sequence>MSPSPLTGFKRLADTRPVATTLTVGAVTHGAFVTAMLAVEWPEGDPDRLRQAATIFDELARKIDEGLVAADEAAVRVWLDNFGPGVEAFRQMWRGVPSGPPGSGAPAPEGFSGYPADVVAYCRRVAAACRAYADSLETIRHVLIVLAVQAWANMLFTSMYGWTTAGVAKLVQKQIMERFFQRLAQSQLKIFKISITKIISTGFYYTLDSLTYAGIQQGLQLAIYAASGVRTDLQGRDVLSAETNAIQFGQAFVANLAFEAVWDGSKLIPGGANMVFDRIWVGGKLVPGGARGNRFGDFTSRMAGSATYSVVANLFEDPTGNPVPTDWQTWAAKLLTHGVRSIKPS</sequence>
<gene>
    <name evidence="2" type="ORF">GCM10022226_36060</name>
</gene>
<accession>A0ABP7I8J2</accession>
<dbReference type="Proteomes" id="UP001500888">
    <property type="component" value="Unassembled WGS sequence"/>
</dbReference>
<keyword evidence="3" id="KW-1185">Reference proteome</keyword>
<comment type="caution">
    <text evidence="2">The sequence shown here is derived from an EMBL/GenBank/DDBJ whole genome shotgun (WGS) entry which is preliminary data.</text>
</comment>
<name>A0ABP7I8J2_9ACTN</name>
<reference evidence="3" key="1">
    <citation type="journal article" date="2019" name="Int. J. Syst. Evol. Microbiol.">
        <title>The Global Catalogue of Microorganisms (GCM) 10K type strain sequencing project: providing services to taxonomists for standard genome sequencing and annotation.</title>
        <authorList>
            <consortium name="The Broad Institute Genomics Platform"/>
            <consortium name="The Broad Institute Genome Sequencing Center for Infectious Disease"/>
            <person name="Wu L."/>
            <person name="Ma J."/>
        </authorList>
    </citation>
    <scope>NUCLEOTIDE SEQUENCE [LARGE SCALE GENOMIC DNA]</scope>
    <source>
        <strain evidence="3">JCM 16908</strain>
    </source>
</reference>